<dbReference type="Gramene" id="GBG65658">
    <property type="protein sequence ID" value="GBG65658"/>
    <property type="gene ID" value="CBR_g51958"/>
</dbReference>
<feature type="region of interest" description="Disordered" evidence="1">
    <location>
        <begin position="657"/>
        <end position="714"/>
    </location>
</feature>
<gene>
    <name evidence="2" type="ORF">CBR_g51958</name>
</gene>
<dbReference type="Proteomes" id="UP000265515">
    <property type="component" value="Unassembled WGS sequence"/>
</dbReference>
<evidence type="ECO:0000313" key="2">
    <source>
        <dbReference type="EMBL" id="GBG65658.1"/>
    </source>
</evidence>
<sequence>MQSNQVHGRYAQVGDTGLEGNVIGNKVSMAADVGIDAIGGQVEKGGDGGSCNSDDYSVEGVRMEDTFTPSRESDLFTDEQQHCGEGAGRLEDMLTGYATVRVKKSKAVAASNRSSDASDELAAVNEIKREVKMHAMEFASRIAAKRELPSLLAKRADGAACSTLSFRPLSKQRQGDQRAEVDRDSKERKDAKNADSGYIDDRGSDSVSMYGSGSWKELTGKDESTTVSFPALDAAMAGYTAVGFMGLRRDGEAEQQLPQQRHVGAAKSDHAYTMPVQQQSRLTNRAVHPDGEGKEASSSMLREEEADGTCNDWSHPVSTTAMDDGCARALVPVLDAVDADFTDCVGSGFVGGREGCTTEEEELQLQLESATSKNKDDEQAAGVRDPYCGGDDGVGSGRNKDHVTTGRNAAGAVQTAVALAPDNGREDTEEKRKQFHAGPSGSTSRYLPSALTNGVLNSDGKGKKASSKLSEELVDTTCDLSHHDARRALVPSFNDSVAENTAPVSGLRPVEDWRNEAEASHLINASASYRGNRHQSPAKQPVYCADMKSAAPCGSDSVEEMAETCAYSAYGDFTRPLMPSLGTVDDDATNFGRPDLLRDRRNEAEASHLINATPCEERAETSAYSAYGDFTRPLISSLDDVDGDVTNLGRPDLLRDRRNEAKSSQSTVASESSGGDRHLFSTRHPANCAEKKSATPRTPESAEDRAGTRTYSGYDDFTQGRVPLLDAVNAGHTGCGRPDVVRDGRNGAQACQSTSASESFRGDHRPSSTGQPVYCTEKKSDAPCASDCEDRTETHAYSGNHDFTRGLLPSLDAVDAGLTNVVYSDFVRDSERSEHGYAKPLHEESSRHACEELVECSRRPNSSSNADLAKGALLQVSHGGNTAENPSSYSVGKQDFSTMTAHVRGQTVNGTVANSCTPEEQSRVRNEGLSAFLSRLDGTGAVMRESNSTTKLTGGALPSSDRDETSSSPEKKNAASDKAFSFSDDRGLGHETSSAFVDRLDGTSLAKWGTDSAINLTGRALLSLGGDEYLRSPERENAASYHTSGFSDGGGFTMAFSPSLDGVLADYNARCTGLSTGLATLGDQEDDPPGCCARNTLRRSDDPQGGPLDSRTLDCSQAGNNQKWKNGDIAEPSGTVSSEQGKVAQSDVEGLNIGVVSSQAEENMSDSQPKPEGDTVSSVPLSIDAVGPSTTGICAESAQEPRPATGGAGGSNSVNPLLGLSMPRSLSGVPSQLQSHGGATHALTMTNETSEEPDALPQNITPESAREVESAADLSSDREVEFTTENNLGKSVQESCRGNHADAAAANYVSFDVMGKSTLLGSSEAAGIMRSVLECGDDYRRTTPAGSSKCSGGLGDVQRLENGSGGHSFLEAGHVKDISQQETICGNVLSPTVATDSAVRQAPRESARDSASDPVELLRGQGDDVTAMSMHGGGNLHVQYGSVYSEQKTADPGTHRDTGSTPLSGEVQMLQAAMSALKSGSLSRKRPVASFGEVRVENHENAPKVSIPEVTM</sequence>
<reference evidence="2 3" key="1">
    <citation type="journal article" date="2018" name="Cell">
        <title>The Chara Genome: Secondary Complexity and Implications for Plant Terrestrialization.</title>
        <authorList>
            <person name="Nishiyama T."/>
            <person name="Sakayama H."/>
            <person name="Vries J.D."/>
            <person name="Buschmann H."/>
            <person name="Saint-Marcoux D."/>
            <person name="Ullrich K.K."/>
            <person name="Haas F.B."/>
            <person name="Vanderstraeten L."/>
            <person name="Becker D."/>
            <person name="Lang D."/>
            <person name="Vosolsobe S."/>
            <person name="Rombauts S."/>
            <person name="Wilhelmsson P.K.I."/>
            <person name="Janitza P."/>
            <person name="Kern R."/>
            <person name="Heyl A."/>
            <person name="Rumpler F."/>
            <person name="Villalobos L.I.A.C."/>
            <person name="Clay J.M."/>
            <person name="Skokan R."/>
            <person name="Toyoda A."/>
            <person name="Suzuki Y."/>
            <person name="Kagoshima H."/>
            <person name="Schijlen E."/>
            <person name="Tajeshwar N."/>
            <person name="Catarino B."/>
            <person name="Hetherington A.J."/>
            <person name="Saltykova A."/>
            <person name="Bonnot C."/>
            <person name="Breuninger H."/>
            <person name="Symeonidi A."/>
            <person name="Radhakrishnan G.V."/>
            <person name="Van Nieuwerburgh F."/>
            <person name="Deforce D."/>
            <person name="Chang C."/>
            <person name="Karol K.G."/>
            <person name="Hedrich R."/>
            <person name="Ulvskov P."/>
            <person name="Glockner G."/>
            <person name="Delwiche C.F."/>
            <person name="Petrasek J."/>
            <person name="Van de Peer Y."/>
            <person name="Friml J."/>
            <person name="Beilby M."/>
            <person name="Dolan L."/>
            <person name="Kohara Y."/>
            <person name="Sugano S."/>
            <person name="Fujiyama A."/>
            <person name="Delaux P.-M."/>
            <person name="Quint M."/>
            <person name="TheiBen G."/>
            <person name="Hagemann M."/>
            <person name="Harholt J."/>
            <person name="Dunand C."/>
            <person name="Zachgo S."/>
            <person name="Langdale J."/>
            <person name="Maumus F."/>
            <person name="Straeten D.V.D."/>
            <person name="Gould S.B."/>
            <person name="Rensing S.A."/>
        </authorList>
    </citation>
    <scope>NUCLEOTIDE SEQUENCE [LARGE SCALE GENOMIC DNA]</scope>
    <source>
        <strain evidence="2 3">S276</strain>
    </source>
</reference>
<accession>A0A388K6H8</accession>
<evidence type="ECO:0000256" key="1">
    <source>
        <dbReference type="SAM" id="MobiDB-lite"/>
    </source>
</evidence>
<feature type="compositionally biased region" description="Polar residues" evidence="1">
    <location>
        <begin position="440"/>
        <end position="456"/>
    </location>
</feature>
<comment type="caution">
    <text evidence="2">The sequence shown here is derived from an EMBL/GenBank/DDBJ whole genome shotgun (WGS) entry which is preliminary data.</text>
</comment>
<feature type="region of interest" description="Disordered" evidence="1">
    <location>
        <begin position="753"/>
        <end position="772"/>
    </location>
</feature>
<feature type="compositionally biased region" description="Basic and acidic residues" evidence="1">
    <location>
        <begin position="960"/>
        <end position="975"/>
    </location>
</feature>
<evidence type="ECO:0000313" key="3">
    <source>
        <dbReference type="Proteomes" id="UP000265515"/>
    </source>
</evidence>
<feature type="compositionally biased region" description="Polar residues" evidence="1">
    <location>
        <begin position="1155"/>
        <end position="1168"/>
    </location>
</feature>
<protein>
    <submittedName>
        <fullName evidence="2">Uncharacterized protein</fullName>
    </submittedName>
</protein>
<feature type="region of interest" description="Disordered" evidence="1">
    <location>
        <begin position="360"/>
        <end position="463"/>
    </location>
</feature>
<keyword evidence="3" id="KW-1185">Reference proteome</keyword>
<dbReference type="EMBL" id="BFEA01000064">
    <property type="protein sequence ID" value="GBG65658.1"/>
    <property type="molecule type" value="Genomic_DNA"/>
</dbReference>
<feature type="region of interest" description="Disordered" evidence="1">
    <location>
        <begin position="165"/>
        <end position="222"/>
    </location>
</feature>
<organism evidence="2 3">
    <name type="scientific">Chara braunii</name>
    <name type="common">Braun's stonewort</name>
    <dbReference type="NCBI Taxonomy" id="69332"/>
    <lineage>
        <taxon>Eukaryota</taxon>
        <taxon>Viridiplantae</taxon>
        <taxon>Streptophyta</taxon>
        <taxon>Charophyceae</taxon>
        <taxon>Charales</taxon>
        <taxon>Characeae</taxon>
        <taxon>Chara</taxon>
    </lineage>
</organism>
<feature type="compositionally biased region" description="Basic and acidic residues" evidence="1">
    <location>
        <begin position="423"/>
        <end position="432"/>
    </location>
</feature>
<feature type="compositionally biased region" description="Polar residues" evidence="1">
    <location>
        <begin position="1113"/>
        <end position="1124"/>
    </location>
</feature>
<name>A0A388K6H8_CHABU</name>
<feature type="compositionally biased region" description="Basic and acidic residues" evidence="1">
    <location>
        <begin position="173"/>
        <end position="204"/>
    </location>
</feature>
<feature type="compositionally biased region" description="Polar residues" evidence="1">
    <location>
        <begin position="1228"/>
        <end position="1240"/>
    </location>
</feature>
<feature type="region of interest" description="Disordered" evidence="1">
    <location>
        <begin position="940"/>
        <end position="985"/>
    </location>
</feature>
<feature type="region of interest" description="Disordered" evidence="1">
    <location>
        <begin position="1078"/>
        <end position="1240"/>
    </location>
</feature>
<feature type="region of interest" description="Disordered" evidence="1">
    <location>
        <begin position="277"/>
        <end position="314"/>
    </location>
</feature>
<feature type="compositionally biased region" description="Low complexity" evidence="1">
    <location>
        <begin position="409"/>
        <end position="420"/>
    </location>
</feature>
<proteinExistence type="predicted"/>
<feature type="compositionally biased region" description="Polar residues" evidence="1">
    <location>
        <begin position="662"/>
        <end position="673"/>
    </location>
</feature>